<dbReference type="Pfam" id="PF00072">
    <property type="entry name" value="Response_reg"/>
    <property type="match status" value="1"/>
</dbReference>
<dbReference type="Gene3D" id="3.40.50.2300">
    <property type="match status" value="1"/>
</dbReference>
<dbReference type="InterPro" id="IPR039420">
    <property type="entry name" value="WalR-like"/>
</dbReference>
<comment type="subcellular location">
    <subcellularLocation>
        <location evidence="1">Cytoplasm</location>
    </subcellularLocation>
</comment>
<accession>A0A918N900</accession>
<dbReference type="PROSITE" id="PS50110">
    <property type="entry name" value="RESPONSE_REGULATORY"/>
    <property type="match status" value="1"/>
</dbReference>
<evidence type="ECO:0000313" key="13">
    <source>
        <dbReference type="Proteomes" id="UP000626148"/>
    </source>
</evidence>
<dbReference type="PANTHER" id="PTHR48111:SF50">
    <property type="entry name" value="KDP OPERON TRANSCRIPTIONAL REGULATORY PROTEIN KDPE"/>
    <property type="match status" value="1"/>
</dbReference>
<dbReference type="CDD" id="cd17620">
    <property type="entry name" value="REC_OmpR_KdpE-like"/>
    <property type="match status" value="1"/>
</dbReference>
<keyword evidence="13" id="KW-1185">Reference proteome</keyword>
<dbReference type="PANTHER" id="PTHR48111">
    <property type="entry name" value="REGULATOR OF RPOS"/>
    <property type="match status" value="1"/>
</dbReference>
<dbReference type="SMART" id="SM00862">
    <property type="entry name" value="Trans_reg_C"/>
    <property type="match status" value="1"/>
</dbReference>
<evidence type="ECO:0000256" key="3">
    <source>
        <dbReference type="ARBA" id="ARBA00022553"/>
    </source>
</evidence>
<organism evidence="12 13">
    <name type="scientific">Saccharospirillum salsuginis</name>
    <dbReference type="NCBI Taxonomy" id="418750"/>
    <lineage>
        <taxon>Bacteria</taxon>
        <taxon>Pseudomonadati</taxon>
        <taxon>Pseudomonadota</taxon>
        <taxon>Gammaproteobacteria</taxon>
        <taxon>Oceanospirillales</taxon>
        <taxon>Saccharospirillaceae</taxon>
        <taxon>Saccharospirillum</taxon>
    </lineage>
</organism>
<evidence type="ECO:0000256" key="6">
    <source>
        <dbReference type="ARBA" id="ARBA00023125"/>
    </source>
</evidence>
<dbReference type="GO" id="GO:0000987">
    <property type="term" value="F:cis-regulatory region sequence-specific DNA binding"/>
    <property type="evidence" value="ECO:0007669"/>
    <property type="project" value="UniProtKB-ARBA"/>
</dbReference>
<proteinExistence type="predicted"/>
<reference evidence="12" key="1">
    <citation type="journal article" date="2014" name="Int. J. Syst. Evol. Microbiol.">
        <title>Complete genome sequence of Corynebacterium casei LMG S-19264T (=DSM 44701T), isolated from a smear-ripened cheese.</title>
        <authorList>
            <consortium name="US DOE Joint Genome Institute (JGI-PGF)"/>
            <person name="Walter F."/>
            <person name="Albersmeier A."/>
            <person name="Kalinowski J."/>
            <person name="Ruckert C."/>
        </authorList>
    </citation>
    <scope>NUCLEOTIDE SEQUENCE</scope>
    <source>
        <strain evidence="12">KCTC 22169</strain>
    </source>
</reference>
<dbReference type="PROSITE" id="PS51755">
    <property type="entry name" value="OMPR_PHOB"/>
    <property type="match status" value="1"/>
</dbReference>
<evidence type="ECO:0000259" key="11">
    <source>
        <dbReference type="PROSITE" id="PS51755"/>
    </source>
</evidence>
<dbReference type="SUPFAM" id="SSF52172">
    <property type="entry name" value="CheY-like"/>
    <property type="match status" value="1"/>
</dbReference>
<evidence type="ECO:0000256" key="8">
    <source>
        <dbReference type="PROSITE-ProRule" id="PRU00169"/>
    </source>
</evidence>
<dbReference type="GO" id="GO:0005829">
    <property type="term" value="C:cytosol"/>
    <property type="evidence" value="ECO:0007669"/>
    <property type="project" value="TreeGrafter"/>
</dbReference>
<evidence type="ECO:0000256" key="9">
    <source>
        <dbReference type="PROSITE-ProRule" id="PRU01091"/>
    </source>
</evidence>
<comment type="caution">
    <text evidence="12">The sequence shown here is derived from an EMBL/GenBank/DDBJ whole genome shotgun (WGS) entry which is preliminary data.</text>
</comment>
<dbReference type="GO" id="GO:0000156">
    <property type="term" value="F:phosphorelay response regulator activity"/>
    <property type="evidence" value="ECO:0007669"/>
    <property type="project" value="TreeGrafter"/>
</dbReference>
<keyword evidence="5" id="KW-0805">Transcription regulation</keyword>
<dbReference type="InterPro" id="IPR001867">
    <property type="entry name" value="OmpR/PhoB-type_DNA-bd"/>
</dbReference>
<dbReference type="GO" id="GO:0045893">
    <property type="term" value="P:positive regulation of DNA-templated transcription"/>
    <property type="evidence" value="ECO:0007669"/>
    <property type="project" value="UniProtKB-ARBA"/>
</dbReference>
<dbReference type="AlphaFoldDB" id="A0A918N900"/>
<dbReference type="EMBL" id="BMXR01000003">
    <property type="protein sequence ID" value="GGX48907.1"/>
    <property type="molecule type" value="Genomic_DNA"/>
</dbReference>
<dbReference type="InterPro" id="IPR011006">
    <property type="entry name" value="CheY-like_superfamily"/>
</dbReference>
<keyword evidence="3 8" id="KW-0597">Phosphoprotein</keyword>
<keyword evidence="6 9" id="KW-0238">DNA-binding</keyword>
<evidence type="ECO:0000256" key="2">
    <source>
        <dbReference type="ARBA" id="ARBA00022490"/>
    </source>
</evidence>
<dbReference type="Proteomes" id="UP000626148">
    <property type="component" value="Unassembled WGS sequence"/>
</dbReference>
<dbReference type="Gene3D" id="6.10.250.690">
    <property type="match status" value="1"/>
</dbReference>
<dbReference type="SMART" id="SM00448">
    <property type="entry name" value="REC"/>
    <property type="match status" value="1"/>
</dbReference>
<dbReference type="Gene3D" id="1.10.10.10">
    <property type="entry name" value="Winged helix-like DNA-binding domain superfamily/Winged helix DNA-binding domain"/>
    <property type="match status" value="1"/>
</dbReference>
<gene>
    <name evidence="12" type="primary">kdpE</name>
    <name evidence="12" type="ORF">GCM10007392_15150</name>
</gene>
<keyword evidence="2" id="KW-0963">Cytoplasm</keyword>
<feature type="domain" description="Response regulatory" evidence="10">
    <location>
        <begin position="3"/>
        <end position="116"/>
    </location>
</feature>
<dbReference type="FunFam" id="3.40.50.2300:FF:000021">
    <property type="entry name" value="Two-component system response regulator KdpE"/>
    <property type="match status" value="1"/>
</dbReference>
<evidence type="ECO:0000256" key="1">
    <source>
        <dbReference type="ARBA" id="ARBA00004496"/>
    </source>
</evidence>
<dbReference type="RefSeq" id="WP_189607935.1">
    <property type="nucleotide sequence ID" value="NZ_BMXR01000003.1"/>
</dbReference>
<dbReference type="CDD" id="cd00383">
    <property type="entry name" value="trans_reg_C"/>
    <property type="match status" value="1"/>
</dbReference>
<evidence type="ECO:0000313" key="12">
    <source>
        <dbReference type="EMBL" id="GGX48907.1"/>
    </source>
</evidence>
<keyword evidence="4" id="KW-0902">Two-component regulatory system</keyword>
<sequence length="230" mass="25835">MTTILTIDDEPQIRRFLRISLTSQGFDVIEAEDGRTGLAQAALAKPDLVILDLGLPDLDGKEVLRQLLVEQPVPVLVLSVRSSELEKVTALDMGAEDYVVKPFSVNELLARVRRILASRGPATSVAAEPGYQDDRLLIDTEQHRLLCDGQTVNLTRKEWAVLSRLIQSPGRLVTQSSLLESIWGKTHRDDTQYLRNVIRQLRLKLGDDAANPYYLETEPGVGYRFLDRRC</sequence>
<dbReference type="GO" id="GO:0042802">
    <property type="term" value="F:identical protein binding"/>
    <property type="evidence" value="ECO:0007669"/>
    <property type="project" value="UniProtKB-ARBA"/>
</dbReference>
<feature type="domain" description="OmpR/PhoB-type" evidence="11">
    <location>
        <begin position="128"/>
        <end position="227"/>
    </location>
</feature>
<dbReference type="InterPro" id="IPR036388">
    <property type="entry name" value="WH-like_DNA-bd_sf"/>
</dbReference>
<keyword evidence="7" id="KW-0804">Transcription</keyword>
<reference evidence="12" key="2">
    <citation type="submission" date="2020-09" db="EMBL/GenBank/DDBJ databases">
        <authorList>
            <person name="Sun Q."/>
            <person name="Kim S."/>
        </authorList>
    </citation>
    <scope>NUCLEOTIDE SEQUENCE</scope>
    <source>
        <strain evidence="12">KCTC 22169</strain>
    </source>
</reference>
<name>A0A918N900_9GAMM</name>
<feature type="modified residue" description="4-aspartylphosphate" evidence="8">
    <location>
        <position position="52"/>
    </location>
</feature>
<protein>
    <submittedName>
        <fullName evidence="12">DNA-binding response regulator</fullName>
    </submittedName>
</protein>
<feature type="DNA-binding region" description="OmpR/PhoB-type" evidence="9">
    <location>
        <begin position="128"/>
        <end position="227"/>
    </location>
</feature>
<evidence type="ECO:0000256" key="5">
    <source>
        <dbReference type="ARBA" id="ARBA00023015"/>
    </source>
</evidence>
<dbReference type="InterPro" id="IPR001789">
    <property type="entry name" value="Sig_transdc_resp-reg_receiver"/>
</dbReference>
<dbReference type="GO" id="GO:0032993">
    <property type="term" value="C:protein-DNA complex"/>
    <property type="evidence" value="ECO:0007669"/>
    <property type="project" value="TreeGrafter"/>
</dbReference>
<evidence type="ECO:0000256" key="7">
    <source>
        <dbReference type="ARBA" id="ARBA00023163"/>
    </source>
</evidence>
<evidence type="ECO:0000256" key="4">
    <source>
        <dbReference type="ARBA" id="ARBA00023012"/>
    </source>
</evidence>
<evidence type="ECO:0000259" key="10">
    <source>
        <dbReference type="PROSITE" id="PS50110"/>
    </source>
</evidence>
<dbReference type="Pfam" id="PF00486">
    <property type="entry name" value="Trans_reg_C"/>
    <property type="match status" value="1"/>
</dbReference>